<name>A0A9P3FKN4_9PEZI</name>
<organism evidence="3 4">
    <name type="scientific">Cercospora kikuchii</name>
    <dbReference type="NCBI Taxonomy" id="84275"/>
    <lineage>
        <taxon>Eukaryota</taxon>
        <taxon>Fungi</taxon>
        <taxon>Dikarya</taxon>
        <taxon>Ascomycota</taxon>
        <taxon>Pezizomycotina</taxon>
        <taxon>Dothideomycetes</taxon>
        <taxon>Dothideomycetidae</taxon>
        <taxon>Mycosphaerellales</taxon>
        <taxon>Mycosphaerellaceae</taxon>
        <taxon>Cercospora</taxon>
    </lineage>
</organism>
<dbReference type="Pfam" id="PF00172">
    <property type="entry name" value="Zn_clus"/>
    <property type="match status" value="1"/>
</dbReference>
<dbReference type="SUPFAM" id="SSF57701">
    <property type="entry name" value="Zn2/Cys6 DNA-binding domain"/>
    <property type="match status" value="1"/>
</dbReference>
<proteinExistence type="predicted"/>
<dbReference type="GO" id="GO:0001228">
    <property type="term" value="F:DNA-binding transcription activator activity, RNA polymerase II-specific"/>
    <property type="evidence" value="ECO:0007669"/>
    <property type="project" value="TreeGrafter"/>
</dbReference>
<dbReference type="PROSITE" id="PS00463">
    <property type="entry name" value="ZN2_CY6_FUNGAL_1"/>
    <property type="match status" value="1"/>
</dbReference>
<dbReference type="InterPro" id="IPR001138">
    <property type="entry name" value="Zn2Cys6_DnaBD"/>
</dbReference>
<dbReference type="PANTHER" id="PTHR47784:SF5">
    <property type="entry name" value="STEROL UPTAKE CONTROL PROTEIN 2"/>
    <property type="match status" value="1"/>
</dbReference>
<dbReference type="GO" id="GO:0008270">
    <property type="term" value="F:zinc ion binding"/>
    <property type="evidence" value="ECO:0007669"/>
    <property type="project" value="InterPro"/>
</dbReference>
<comment type="caution">
    <text evidence="3">The sequence shown here is derived from an EMBL/GenBank/DDBJ whole genome shotgun (WGS) entry which is preliminary data.</text>
</comment>
<dbReference type="PANTHER" id="PTHR47784">
    <property type="entry name" value="STEROL UPTAKE CONTROL PROTEIN 2"/>
    <property type="match status" value="1"/>
</dbReference>
<evidence type="ECO:0000313" key="4">
    <source>
        <dbReference type="Proteomes" id="UP000825890"/>
    </source>
</evidence>
<evidence type="ECO:0000259" key="2">
    <source>
        <dbReference type="PROSITE" id="PS50048"/>
    </source>
</evidence>
<accession>A0A9P3FKN4</accession>
<dbReference type="CDD" id="cd00067">
    <property type="entry name" value="GAL4"/>
    <property type="match status" value="1"/>
</dbReference>
<dbReference type="InterPro" id="IPR053157">
    <property type="entry name" value="Sterol_Uptake_Regulator"/>
</dbReference>
<keyword evidence="4" id="KW-1185">Reference proteome</keyword>
<reference evidence="3 4" key="1">
    <citation type="submission" date="2021-01" db="EMBL/GenBank/DDBJ databases">
        <title>Cercospora kikuchii MAFF 305040 whole genome shotgun sequence.</title>
        <authorList>
            <person name="Kashiwa T."/>
            <person name="Suzuki T."/>
        </authorList>
    </citation>
    <scope>NUCLEOTIDE SEQUENCE [LARGE SCALE GENOMIC DNA]</scope>
    <source>
        <strain evidence="3 4">MAFF 305040</strain>
    </source>
</reference>
<dbReference type="AlphaFoldDB" id="A0A9P3FKN4"/>
<evidence type="ECO:0000256" key="1">
    <source>
        <dbReference type="ARBA" id="ARBA00023242"/>
    </source>
</evidence>
<dbReference type="EMBL" id="BOLY01000007">
    <property type="protein sequence ID" value="GIZ47429.1"/>
    <property type="molecule type" value="Genomic_DNA"/>
</dbReference>
<dbReference type="InterPro" id="IPR036864">
    <property type="entry name" value="Zn2-C6_fun-type_DNA-bd_sf"/>
</dbReference>
<dbReference type="InterPro" id="IPR021858">
    <property type="entry name" value="Fun_TF"/>
</dbReference>
<dbReference type="GeneID" id="68296095"/>
<dbReference type="SMART" id="SM00066">
    <property type="entry name" value="GAL4"/>
    <property type="match status" value="1"/>
</dbReference>
<dbReference type="PROSITE" id="PS50048">
    <property type="entry name" value="ZN2_CY6_FUNGAL_2"/>
    <property type="match status" value="1"/>
</dbReference>
<dbReference type="Gene3D" id="4.10.240.10">
    <property type="entry name" value="Zn(2)-C6 fungal-type DNA-binding domain"/>
    <property type="match status" value="1"/>
</dbReference>
<keyword evidence="1" id="KW-0539">Nucleus</keyword>
<dbReference type="RefSeq" id="XP_044661916.1">
    <property type="nucleotide sequence ID" value="XM_044805981.1"/>
</dbReference>
<dbReference type="Pfam" id="PF11951">
    <property type="entry name" value="Fungal_trans_2"/>
    <property type="match status" value="1"/>
</dbReference>
<gene>
    <name evidence="3" type="ORF">CKM354_001052000</name>
</gene>
<dbReference type="OrthoDB" id="5386330at2759"/>
<evidence type="ECO:0000313" key="3">
    <source>
        <dbReference type="EMBL" id="GIZ47429.1"/>
    </source>
</evidence>
<feature type="domain" description="Zn(2)-C6 fungal-type" evidence="2">
    <location>
        <begin position="13"/>
        <end position="43"/>
    </location>
</feature>
<dbReference type="Proteomes" id="UP000825890">
    <property type="component" value="Unassembled WGS sequence"/>
</dbReference>
<sequence>MSTRRPHTKTRDGCGTCKSRKVRCDLEKPICRNCTRGNRPCHYPNQVLALPSALGATSADAQIFPVRDMELLHHYTSIVYSTMTDRRDDDHLWQDAVPRMAFSYPFLLHGLLAISALHRRHESEGSQRQPLMNVARYHQQHALNLYIPMLQNIDEHNCHALFAFSIVTAIICFGMLSDEEEGAPSLVIRVIDMFDALSGTAVVAEVAWEWLHHGPMKVILERTEPVREDLDGLEPGLRSALDLLFDRAETACLESHTTSGLDAATRRKAYHNSIYSLGSIAAPLVFKDRPFGVAMCYPILSGNAYISLLRHRDPLALAILAHYGVVLHQVDYKLWAFEGIGQQLTTIVAKELDEQWLPCLAWAKARVTQPVTPVSDSNITDA</sequence>
<protein>
    <recommendedName>
        <fullName evidence="2">Zn(2)-C6 fungal-type domain-containing protein</fullName>
    </recommendedName>
</protein>